<feature type="repeat" description="PPR" evidence="3">
    <location>
        <begin position="241"/>
        <end position="275"/>
    </location>
</feature>
<dbReference type="Pfam" id="PF13041">
    <property type="entry name" value="PPR_2"/>
    <property type="match status" value="5"/>
</dbReference>
<dbReference type="Pfam" id="PF13812">
    <property type="entry name" value="PPR_3"/>
    <property type="match status" value="1"/>
</dbReference>
<dbReference type="InterPro" id="IPR046848">
    <property type="entry name" value="E_motif"/>
</dbReference>
<feature type="repeat" description="PPR" evidence="3">
    <location>
        <begin position="584"/>
        <end position="619"/>
    </location>
</feature>
<feature type="repeat" description="PPR" evidence="3">
    <location>
        <begin position="483"/>
        <end position="517"/>
    </location>
</feature>
<keyword evidence="2" id="KW-0677">Repeat</keyword>
<dbReference type="GO" id="GO:0003723">
    <property type="term" value="F:RNA binding"/>
    <property type="evidence" value="ECO:0007669"/>
    <property type="project" value="InterPro"/>
</dbReference>
<feature type="repeat" description="PPR" evidence="3">
    <location>
        <begin position="549"/>
        <end position="583"/>
    </location>
</feature>
<dbReference type="PANTHER" id="PTHR47926:SF522">
    <property type="entry name" value="TETRATRICOPEPTIDE REPEAT-LIKE SUPERFAMILY PROTEIN"/>
    <property type="match status" value="1"/>
</dbReference>
<protein>
    <submittedName>
        <fullName evidence="5">Pentatricopeptide repeat-containing At3g49170, chloroplastic</fullName>
    </submittedName>
</protein>
<sequence length="856" mass="96427">MISLSLPSPASSLILKSNHPSPQRITSNLPRKTLNFETLKDTLISRANVGHIKEAISILDFMSKNSFTPDLTVYSVLLKSCIRARNFDLGRVVHSRLVESKLECDSIALNSLISLYAKCGEWERAEEIFESMEGDKRDLVSWSAMISCYVRSGLNLQAIMTFFEMVKFGEYPNEFCFSAVIQACSNKEYAWVGVVILGFVLKTGYFEADVCVGCALIDLFAKGFYDLELAKNVFDEMPEKNSVSWTLMITRCSQLGLPENAIELFSDMVLAGFTPDRFTFSSVLSACSELGWLFLGQQLQCWVIKNGLCSDVCVGCSLVDMYAKCSVNSSMDDSRKVFDRMPEHNVMSWTAIITGYVQNGSFEKEAIELYCRMMIESRVKPNHFTFASVLKACGNLFNADLGVQIYNHVVKLGLASVNLVGNSLISMYAKTDRMEDARKAFEFLFERNLISYNALIDGYARNSDSNEAFELYSQIDGSRIGLDAFTFASLLSGAASVGAVGKGERIHAQLLKSGFEPDQCVANALISMYTRSGNIEAAFQVFEQMEDWNVISWTSIITGFAKHGFAKRSLELFKQMLDFGAKPNEVTYIAVLSACSHAGLIDEGWRYFHLMYKEHRIHPRMEHYACMVDLLGRSGLLEKAIQFIKSMPFMANALVWRTLLSACRVHGNAELGKDAAEMILEQDPNDPAAYILLSNLYASSGQWGKVAKIRKCMKEKNLVKEAGCSWMEAENKVHKFYVGDTKHPRTRDIYEELDRLLLEIKEMGYVPNNDFVLHEVEEEQKEQYLFQHSEKIALAFGLISTSKPNPIRIFKNLRVCGDCHAAMKYISIATGREIVVRDSNRFHHIKNGSCSCNDYW</sequence>
<dbReference type="GO" id="GO:0008270">
    <property type="term" value="F:zinc ion binding"/>
    <property type="evidence" value="ECO:0007669"/>
    <property type="project" value="InterPro"/>
</dbReference>
<evidence type="ECO:0000256" key="3">
    <source>
        <dbReference type="PROSITE-ProRule" id="PRU00708"/>
    </source>
</evidence>
<evidence type="ECO:0000259" key="4">
    <source>
        <dbReference type="Pfam" id="PF14432"/>
    </source>
</evidence>
<feature type="repeat" description="PPR" evidence="3">
    <location>
        <begin position="448"/>
        <end position="482"/>
    </location>
</feature>
<evidence type="ECO:0000313" key="6">
    <source>
        <dbReference type="Proteomes" id="UP000594638"/>
    </source>
</evidence>
<feature type="repeat" description="PPR" evidence="3">
    <location>
        <begin position="345"/>
        <end position="381"/>
    </location>
</feature>
<dbReference type="Pfam" id="PF14432">
    <property type="entry name" value="DYW_deaminase"/>
    <property type="match status" value="1"/>
</dbReference>
<feature type="domain" description="DYW" evidence="4">
    <location>
        <begin position="764"/>
        <end position="856"/>
    </location>
</feature>
<keyword evidence="6" id="KW-1185">Reference proteome</keyword>
<organism evidence="5 6">
    <name type="scientific">Olea europaea subsp. europaea</name>
    <dbReference type="NCBI Taxonomy" id="158383"/>
    <lineage>
        <taxon>Eukaryota</taxon>
        <taxon>Viridiplantae</taxon>
        <taxon>Streptophyta</taxon>
        <taxon>Embryophyta</taxon>
        <taxon>Tracheophyta</taxon>
        <taxon>Spermatophyta</taxon>
        <taxon>Magnoliopsida</taxon>
        <taxon>eudicotyledons</taxon>
        <taxon>Gunneridae</taxon>
        <taxon>Pentapetalae</taxon>
        <taxon>asterids</taxon>
        <taxon>lamiids</taxon>
        <taxon>Lamiales</taxon>
        <taxon>Oleaceae</taxon>
        <taxon>Oleeae</taxon>
        <taxon>Olea</taxon>
    </lineage>
</organism>
<gene>
    <name evidence="5" type="ORF">OLEA9_A054700</name>
</gene>
<evidence type="ECO:0000256" key="1">
    <source>
        <dbReference type="ARBA" id="ARBA00006643"/>
    </source>
</evidence>
<dbReference type="Pfam" id="PF20431">
    <property type="entry name" value="E_motif"/>
    <property type="match status" value="1"/>
</dbReference>
<dbReference type="PANTHER" id="PTHR47926">
    <property type="entry name" value="PENTATRICOPEPTIDE REPEAT-CONTAINING PROTEIN"/>
    <property type="match status" value="1"/>
</dbReference>
<feature type="repeat" description="PPR" evidence="3">
    <location>
        <begin position="518"/>
        <end position="548"/>
    </location>
</feature>
<dbReference type="Gene3D" id="1.25.40.10">
    <property type="entry name" value="Tetratricopeptide repeat domain"/>
    <property type="match status" value="6"/>
</dbReference>
<dbReference type="InterPro" id="IPR011990">
    <property type="entry name" value="TPR-like_helical_dom_sf"/>
</dbReference>
<dbReference type="PROSITE" id="PS51375">
    <property type="entry name" value="PPR"/>
    <property type="match status" value="8"/>
</dbReference>
<dbReference type="SUPFAM" id="SSF48452">
    <property type="entry name" value="TPR-like"/>
    <property type="match status" value="2"/>
</dbReference>
<accession>A0A8S0PU87</accession>
<dbReference type="FunFam" id="1.25.40.10:FF:001050">
    <property type="entry name" value="Pentatricopeptide repeat-containing protein At2g33760"/>
    <property type="match status" value="1"/>
</dbReference>
<dbReference type="FunFam" id="1.25.40.10:FF:000798">
    <property type="entry name" value="Pentatricopeptide repeat-containing protein At3g49170, chloroplastic"/>
    <property type="match status" value="1"/>
</dbReference>
<dbReference type="NCBIfam" id="TIGR00756">
    <property type="entry name" value="PPR"/>
    <property type="match status" value="8"/>
</dbReference>
<dbReference type="InterPro" id="IPR046960">
    <property type="entry name" value="PPR_At4g14850-like_plant"/>
</dbReference>
<name>A0A8S0PU87_OLEEU</name>
<dbReference type="InterPro" id="IPR002885">
    <property type="entry name" value="PPR_rpt"/>
</dbReference>
<feature type="repeat" description="PPR" evidence="3">
    <location>
        <begin position="105"/>
        <end position="139"/>
    </location>
</feature>
<dbReference type="InterPro" id="IPR032867">
    <property type="entry name" value="DYW_dom"/>
</dbReference>
<dbReference type="Proteomes" id="UP000594638">
    <property type="component" value="Unassembled WGS sequence"/>
</dbReference>
<dbReference type="EMBL" id="CACTIH010000241">
    <property type="protein sequence ID" value="CAA2957838.1"/>
    <property type="molecule type" value="Genomic_DNA"/>
</dbReference>
<comment type="similarity">
    <text evidence="1">Belongs to the PPR family. PCMP-H subfamily.</text>
</comment>
<comment type="caution">
    <text evidence="5">The sequence shown here is derived from an EMBL/GenBank/DDBJ whole genome shotgun (WGS) entry which is preliminary data.</text>
</comment>
<dbReference type="FunFam" id="1.25.40.10:FF:000436">
    <property type="entry name" value="Pentatricopeptide repeat-containing protein At5g39350 family"/>
    <property type="match status" value="1"/>
</dbReference>
<dbReference type="GO" id="GO:0009451">
    <property type="term" value="P:RNA modification"/>
    <property type="evidence" value="ECO:0007669"/>
    <property type="project" value="InterPro"/>
</dbReference>
<dbReference type="Gramene" id="OE9A054700T1">
    <property type="protein sequence ID" value="OE9A054700C1"/>
    <property type="gene ID" value="OE9A054700"/>
</dbReference>
<dbReference type="OrthoDB" id="733157at2759"/>
<dbReference type="Pfam" id="PF01535">
    <property type="entry name" value="PPR"/>
    <property type="match status" value="3"/>
</dbReference>
<evidence type="ECO:0000313" key="5">
    <source>
        <dbReference type="EMBL" id="CAA2957838.1"/>
    </source>
</evidence>
<proteinExistence type="inferred from homology"/>
<reference evidence="5 6" key="1">
    <citation type="submission" date="2019-12" db="EMBL/GenBank/DDBJ databases">
        <authorList>
            <person name="Alioto T."/>
            <person name="Alioto T."/>
            <person name="Gomez Garrido J."/>
        </authorList>
    </citation>
    <scope>NUCLEOTIDE SEQUENCE [LARGE SCALE GENOMIC DNA]</scope>
</reference>
<dbReference type="FunFam" id="1.25.40.10:FF:000285">
    <property type="entry name" value="Pentatricopeptide repeat-containing protein, chloroplastic"/>
    <property type="match status" value="2"/>
</dbReference>
<evidence type="ECO:0000256" key="2">
    <source>
        <dbReference type="ARBA" id="ARBA00022737"/>
    </source>
</evidence>
<dbReference type="AlphaFoldDB" id="A0A8S0PU87"/>